<organism evidence="2 3">
    <name type="scientific">Favolaschia claudopus</name>
    <dbReference type="NCBI Taxonomy" id="2862362"/>
    <lineage>
        <taxon>Eukaryota</taxon>
        <taxon>Fungi</taxon>
        <taxon>Dikarya</taxon>
        <taxon>Basidiomycota</taxon>
        <taxon>Agaricomycotina</taxon>
        <taxon>Agaricomycetes</taxon>
        <taxon>Agaricomycetidae</taxon>
        <taxon>Agaricales</taxon>
        <taxon>Marasmiineae</taxon>
        <taxon>Mycenaceae</taxon>
        <taxon>Favolaschia</taxon>
    </lineage>
</organism>
<dbReference type="AlphaFoldDB" id="A0AAW0AGJ6"/>
<reference evidence="2 3" key="1">
    <citation type="journal article" date="2024" name="J Genomics">
        <title>Draft genome sequencing and assembly of Favolaschia claudopus CIRM-BRFM 2984 isolated from oak limbs.</title>
        <authorList>
            <person name="Navarro D."/>
            <person name="Drula E."/>
            <person name="Chaduli D."/>
            <person name="Cazenave R."/>
            <person name="Ahrendt S."/>
            <person name="Wang J."/>
            <person name="Lipzen A."/>
            <person name="Daum C."/>
            <person name="Barry K."/>
            <person name="Grigoriev I.V."/>
            <person name="Favel A."/>
            <person name="Rosso M.N."/>
            <person name="Martin F."/>
        </authorList>
    </citation>
    <scope>NUCLEOTIDE SEQUENCE [LARGE SCALE GENOMIC DNA]</scope>
    <source>
        <strain evidence="2 3">CIRM-BRFM 2984</strain>
    </source>
</reference>
<evidence type="ECO:0000313" key="2">
    <source>
        <dbReference type="EMBL" id="KAK7008473.1"/>
    </source>
</evidence>
<keyword evidence="3" id="KW-1185">Reference proteome</keyword>
<sequence>MSPATKENAPPPKFVRATMAEFVGSAPHNPWILDGDGELVLLSGAKKGTDDTQGAASAPANKTSRVLTALRNMDTQQSAAEAASGKSVSASHIRTARQTARMVPMAGRPRREGVQVKKDYPPIPPNAPEYLQAVARHFAPFTAIARPTRLQTDLDMYSSARTRPVHRSEEEKARRRGVKMLREE</sequence>
<accession>A0AAW0AGJ6</accession>
<feature type="compositionally biased region" description="Basic residues" evidence="1">
    <location>
        <begin position="174"/>
        <end position="184"/>
    </location>
</feature>
<dbReference type="Proteomes" id="UP001362999">
    <property type="component" value="Unassembled WGS sequence"/>
</dbReference>
<feature type="region of interest" description="Disordered" evidence="1">
    <location>
        <begin position="155"/>
        <end position="184"/>
    </location>
</feature>
<feature type="region of interest" description="Disordered" evidence="1">
    <location>
        <begin position="80"/>
        <end position="99"/>
    </location>
</feature>
<feature type="compositionally biased region" description="Polar residues" evidence="1">
    <location>
        <begin position="86"/>
        <end position="98"/>
    </location>
</feature>
<protein>
    <submittedName>
        <fullName evidence="2">Uncharacterized protein</fullName>
    </submittedName>
</protein>
<name>A0AAW0AGJ6_9AGAR</name>
<gene>
    <name evidence="2" type="ORF">R3P38DRAFT_3210722</name>
</gene>
<evidence type="ECO:0000313" key="3">
    <source>
        <dbReference type="Proteomes" id="UP001362999"/>
    </source>
</evidence>
<proteinExistence type="predicted"/>
<evidence type="ECO:0000256" key="1">
    <source>
        <dbReference type="SAM" id="MobiDB-lite"/>
    </source>
</evidence>
<comment type="caution">
    <text evidence="2">The sequence shown here is derived from an EMBL/GenBank/DDBJ whole genome shotgun (WGS) entry which is preliminary data.</text>
</comment>
<dbReference type="EMBL" id="JAWWNJ010000067">
    <property type="protein sequence ID" value="KAK7008473.1"/>
    <property type="molecule type" value="Genomic_DNA"/>
</dbReference>